<feature type="domain" description="KIB1-4 beta-propeller" evidence="1">
    <location>
        <begin position="74"/>
        <end position="345"/>
    </location>
</feature>
<protein>
    <recommendedName>
        <fullName evidence="1">KIB1-4 beta-propeller domain-containing protein</fullName>
    </recommendedName>
</protein>
<comment type="caution">
    <text evidence="2">The sequence shown here is derived from an EMBL/GenBank/DDBJ whole genome shotgun (WGS) entry which is preliminary data.</text>
</comment>
<dbReference type="InterPro" id="IPR005174">
    <property type="entry name" value="KIB1-4_b-propeller"/>
</dbReference>
<evidence type="ECO:0000313" key="3">
    <source>
        <dbReference type="Proteomes" id="UP000467841"/>
    </source>
</evidence>
<organism evidence="2 3">
    <name type="scientific">Microthlaspi erraticum</name>
    <dbReference type="NCBI Taxonomy" id="1685480"/>
    <lineage>
        <taxon>Eukaryota</taxon>
        <taxon>Viridiplantae</taxon>
        <taxon>Streptophyta</taxon>
        <taxon>Embryophyta</taxon>
        <taxon>Tracheophyta</taxon>
        <taxon>Spermatophyta</taxon>
        <taxon>Magnoliopsida</taxon>
        <taxon>eudicotyledons</taxon>
        <taxon>Gunneridae</taxon>
        <taxon>Pentapetalae</taxon>
        <taxon>rosids</taxon>
        <taxon>malvids</taxon>
        <taxon>Brassicales</taxon>
        <taxon>Brassicaceae</taxon>
        <taxon>Coluteocarpeae</taxon>
        <taxon>Microthlaspi</taxon>
    </lineage>
</organism>
<sequence>MEMGKVEWSDLHEDLIDLIADRVSGNIDIVRMSSICKPWRSTVANKERFPYRFNRNLPNFKKKKTDLSPTAFFRVTLPSSSCPNKGWLIKTKQFSESSKINLMSPFFNADNTTTKQTLDLLKVGVSEIRQAYNVEYVRVKDDRGYDFFANSVRAVLVHNMIFKVEWNKEIWCCKIVEESEKKEEEKKGKIEWRRIESKEAELFSDIIVQKGQIYALDLKGAIWWISLSELKIFQYRPSTPVIQDYFHMGDYCKDKRLVEYCGDLCVVLRLCKIFREWRGDKERTVGFTVYKMDKNLVEWVEVSSLGDKAIIMCMESCLVVSASEYYGCLENAIYFTDDDGRDKRKCEDIVKVFKLEGGIIDSSSQSFLEMFTPPFL</sequence>
<name>A0A6D2IWE5_9BRAS</name>
<gene>
    <name evidence="2" type="ORF">MERR_LOCUS20120</name>
</gene>
<dbReference type="PANTHER" id="PTHR47123:SF25">
    <property type="entry name" value="F-BOX PROTEIN"/>
    <property type="match status" value="1"/>
</dbReference>
<dbReference type="Proteomes" id="UP000467841">
    <property type="component" value="Unassembled WGS sequence"/>
</dbReference>
<dbReference type="AlphaFoldDB" id="A0A6D2IWE5"/>
<evidence type="ECO:0000313" key="2">
    <source>
        <dbReference type="EMBL" id="CAA7032885.1"/>
    </source>
</evidence>
<keyword evidence="3" id="KW-1185">Reference proteome</keyword>
<dbReference type="PANTHER" id="PTHR47123">
    <property type="entry name" value="F-BOX PROTEIN SKIP23"/>
    <property type="match status" value="1"/>
</dbReference>
<dbReference type="InterPro" id="IPR051304">
    <property type="entry name" value="SCF_F-box_domain"/>
</dbReference>
<proteinExistence type="predicted"/>
<dbReference type="Pfam" id="PF03478">
    <property type="entry name" value="Beta-prop_KIB1-4"/>
    <property type="match status" value="1"/>
</dbReference>
<accession>A0A6D2IWE5</accession>
<dbReference type="OrthoDB" id="638130at2759"/>
<evidence type="ECO:0000259" key="1">
    <source>
        <dbReference type="Pfam" id="PF03478"/>
    </source>
</evidence>
<reference evidence="2" key="1">
    <citation type="submission" date="2020-01" db="EMBL/GenBank/DDBJ databases">
        <authorList>
            <person name="Mishra B."/>
        </authorList>
    </citation>
    <scope>NUCLEOTIDE SEQUENCE [LARGE SCALE GENOMIC DNA]</scope>
</reference>
<dbReference type="EMBL" id="CACVBM020001129">
    <property type="protein sequence ID" value="CAA7032885.1"/>
    <property type="molecule type" value="Genomic_DNA"/>
</dbReference>